<sequence length="35" mass="3861">MSTPESNIQIHFMGFALSTEPPTKFTAQLVFFVGS</sequence>
<evidence type="ECO:0000313" key="1">
    <source>
        <dbReference type="EMBL" id="ERM82035.1"/>
    </source>
</evidence>
<dbReference type="Proteomes" id="UP000016843">
    <property type="component" value="Unassembled WGS sequence"/>
</dbReference>
<accession>U5BNB7</accession>
<comment type="caution">
    <text evidence="1">The sequence shown here is derived from an EMBL/GenBank/DDBJ whole genome shotgun (WGS) entry which is preliminary data.</text>
</comment>
<proteinExistence type="predicted"/>
<name>U5BNB7_9BACT</name>
<gene>
    <name evidence="1" type="ORF">P872_08635</name>
</gene>
<dbReference type="AlphaFoldDB" id="U5BNB7"/>
<reference evidence="1 2" key="1">
    <citation type="journal article" date="2013" name="Genome Announc.">
        <title>Draft Genome Sequence of the Psychrophilic and Alkaliphilic Rhodonellum psychrophilum Strain GCM71T.</title>
        <authorList>
            <person name="Hauptmann A.L."/>
            <person name="Glaring M.A."/>
            <person name="Hallin P.F."/>
            <person name="Prieme A."/>
            <person name="Stougaard P."/>
        </authorList>
    </citation>
    <scope>NUCLEOTIDE SEQUENCE [LARGE SCALE GENOMIC DNA]</scope>
    <source>
        <strain evidence="1 2">GCM71</strain>
    </source>
</reference>
<protein>
    <submittedName>
        <fullName evidence="1">Uncharacterized protein</fullName>
    </submittedName>
</protein>
<keyword evidence="2" id="KW-1185">Reference proteome</keyword>
<organism evidence="1 2">
    <name type="scientific">Rhodonellum psychrophilum GCM71 = DSM 17998</name>
    <dbReference type="NCBI Taxonomy" id="1123057"/>
    <lineage>
        <taxon>Bacteria</taxon>
        <taxon>Pseudomonadati</taxon>
        <taxon>Bacteroidota</taxon>
        <taxon>Cytophagia</taxon>
        <taxon>Cytophagales</taxon>
        <taxon>Cytophagaceae</taxon>
        <taxon>Rhodonellum</taxon>
    </lineage>
</organism>
<dbReference type="EMBL" id="AWXR01000034">
    <property type="protein sequence ID" value="ERM82035.1"/>
    <property type="molecule type" value="Genomic_DNA"/>
</dbReference>
<evidence type="ECO:0000313" key="2">
    <source>
        <dbReference type="Proteomes" id="UP000016843"/>
    </source>
</evidence>